<gene>
    <name evidence="2" type="ORF">JI435_062540</name>
</gene>
<feature type="compositionally biased region" description="Pro residues" evidence="1">
    <location>
        <begin position="19"/>
        <end position="33"/>
    </location>
</feature>
<reference evidence="3" key="1">
    <citation type="journal article" date="2021" name="BMC Genomics">
        <title>Chromosome-level genome assembly and manually-curated proteome of model necrotroph Parastagonospora nodorum Sn15 reveals a genome-wide trove of candidate effector homologs, and redundancy of virulence-related functions within an accessory chromosome.</title>
        <authorList>
            <person name="Bertazzoni S."/>
            <person name="Jones D.A.B."/>
            <person name="Phan H.T."/>
            <person name="Tan K.-C."/>
            <person name="Hane J.K."/>
        </authorList>
    </citation>
    <scope>NUCLEOTIDE SEQUENCE [LARGE SCALE GENOMIC DNA]</scope>
    <source>
        <strain evidence="3">SN15 / ATCC MYA-4574 / FGSC 10173)</strain>
    </source>
</reference>
<feature type="region of interest" description="Disordered" evidence="1">
    <location>
        <begin position="1"/>
        <end position="35"/>
    </location>
</feature>
<feature type="compositionally biased region" description="Basic and acidic residues" evidence="1">
    <location>
        <begin position="1"/>
        <end position="11"/>
    </location>
</feature>
<name>A0A7U2I0L8_PHANO</name>
<dbReference type="Proteomes" id="UP000663193">
    <property type="component" value="Chromosome 9"/>
</dbReference>
<evidence type="ECO:0000256" key="1">
    <source>
        <dbReference type="SAM" id="MobiDB-lite"/>
    </source>
</evidence>
<evidence type="ECO:0000313" key="2">
    <source>
        <dbReference type="EMBL" id="QRC98895.1"/>
    </source>
</evidence>
<keyword evidence="3" id="KW-1185">Reference proteome</keyword>
<feature type="region of interest" description="Disordered" evidence="1">
    <location>
        <begin position="50"/>
        <end position="89"/>
    </location>
</feature>
<dbReference type="EMBL" id="CP069031">
    <property type="protein sequence ID" value="QRC98895.1"/>
    <property type="molecule type" value="Genomic_DNA"/>
</dbReference>
<dbReference type="VEuPathDB" id="FungiDB:JI435_062540"/>
<accession>A0A7U2I0L8</accession>
<sequence>MPEHTKNKAGEEELERGPPSSPPSPPPGPPPPVATFNARRQLQRLRAFLAEFGQPPLSPIEGLGSLKRKRELTDREEEEPKKKRIKLYR</sequence>
<organism evidence="2 3">
    <name type="scientific">Phaeosphaeria nodorum (strain SN15 / ATCC MYA-4574 / FGSC 10173)</name>
    <name type="common">Glume blotch fungus</name>
    <name type="synonym">Parastagonospora nodorum</name>
    <dbReference type="NCBI Taxonomy" id="321614"/>
    <lineage>
        <taxon>Eukaryota</taxon>
        <taxon>Fungi</taxon>
        <taxon>Dikarya</taxon>
        <taxon>Ascomycota</taxon>
        <taxon>Pezizomycotina</taxon>
        <taxon>Dothideomycetes</taxon>
        <taxon>Pleosporomycetidae</taxon>
        <taxon>Pleosporales</taxon>
        <taxon>Pleosporineae</taxon>
        <taxon>Phaeosphaeriaceae</taxon>
        <taxon>Parastagonospora</taxon>
    </lineage>
</organism>
<proteinExistence type="predicted"/>
<dbReference type="KEGG" id="pno:SNOG_06254"/>
<dbReference type="RefSeq" id="XP_001796636.1">
    <property type="nucleotide sequence ID" value="XM_001796584.1"/>
</dbReference>
<protein>
    <submittedName>
        <fullName evidence="2">Uncharacterized protein</fullName>
    </submittedName>
</protein>
<dbReference type="AlphaFoldDB" id="A0A7U2I0L8"/>
<evidence type="ECO:0000313" key="3">
    <source>
        <dbReference type="Proteomes" id="UP000663193"/>
    </source>
</evidence>